<dbReference type="OrthoDB" id="1030341at2"/>
<dbReference type="EMBL" id="RBKU01000001">
    <property type="protein sequence ID" value="RKR84028.1"/>
    <property type="molecule type" value="Genomic_DNA"/>
</dbReference>
<evidence type="ECO:0000313" key="1">
    <source>
        <dbReference type="EMBL" id="RKR84028.1"/>
    </source>
</evidence>
<reference evidence="1 2" key="1">
    <citation type="submission" date="2018-10" db="EMBL/GenBank/DDBJ databases">
        <title>Genomic Encyclopedia of Archaeal and Bacterial Type Strains, Phase II (KMG-II): from individual species to whole genera.</title>
        <authorList>
            <person name="Goeker M."/>
        </authorList>
    </citation>
    <scope>NUCLEOTIDE SEQUENCE [LARGE SCALE GENOMIC DNA]</scope>
    <source>
        <strain evidence="1 2">DSM 18602</strain>
    </source>
</reference>
<protein>
    <submittedName>
        <fullName evidence="1">Uncharacterized protein</fullName>
    </submittedName>
</protein>
<accession>A0A495J6H7</accession>
<dbReference type="AlphaFoldDB" id="A0A495J6H7"/>
<sequence>MKNITQQFNERFVPFKALLIYKFDREEKADQFQNSEKETQIYVESYDIGYNGKPIIEISSNPGWSHKINDLTQG</sequence>
<dbReference type="RefSeq" id="WP_147425695.1">
    <property type="nucleotide sequence ID" value="NZ_RBKU01000001.1"/>
</dbReference>
<dbReference type="Proteomes" id="UP000268007">
    <property type="component" value="Unassembled WGS sequence"/>
</dbReference>
<gene>
    <name evidence="1" type="ORF">BDD43_4246</name>
</gene>
<evidence type="ECO:0000313" key="2">
    <source>
        <dbReference type="Proteomes" id="UP000268007"/>
    </source>
</evidence>
<name>A0A495J6H7_9SPHI</name>
<proteinExistence type="predicted"/>
<keyword evidence="2" id="KW-1185">Reference proteome</keyword>
<comment type="caution">
    <text evidence="1">The sequence shown here is derived from an EMBL/GenBank/DDBJ whole genome shotgun (WGS) entry which is preliminary data.</text>
</comment>
<organism evidence="1 2">
    <name type="scientific">Mucilaginibacter gracilis</name>
    <dbReference type="NCBI Taxonomy" id="423350"/>
    <lineage>
        <taxon>Bacteria</taxon>
        <taxon>Pseudomonadati</taxon>
        <taxon>Bacteroidota</taxon>
        <taxon>Sphingobacteriia</taxon>
        <taxon>Sphingobacteriales</taxon>
        <taxon>Sphingobacteriaceae</taxon>
        <taxon>Mucilaginibacter</taxon>
    </lineage>
</organism>